<dbReference type="EnsemblPlants" id="Solyc08g081490.3.1">
    <property type="protein sequence ID" value="Solyc08g081490.3.1"/>
    <property type="gene ID" value="Solyc08g081490.3"/>
</dbReference>
<evidence type="ECO:0000256" key="1">
    <source>
        <dbReference type="SAM" id="MobiDB-lite"/>
    </source>
</evidence>
<reference evidence="2" key="1">
    <citation type="journal article" date="2012" name="Nature">
        <title>The tomato genome sequence provides insights into fleshy fruit evolution.</title>
        <authorList>
            <consortium name="Tomato Genome Consortium"/>
        </authorList>
    </citation>
    <scope>NUCLEOTIDE SEQUENCE [LARGE SCALE GENOMIC DNA]</scope>
    <source>
        <strain evidence="2">cv. Heinz 1706</strain>
    </source>
</reference>
<dbReference type="Proteomes" id="UP000004994">
    <property type="component" value="Chromosome 8"/>
</dbReference>
<organism evidence="2">
    <name type="scientific">Solanum lycopersicum</name>
    <name type="common">Tomato</name>
    <name type="synonym">Lycopersicon esculentum</name>
    <dbReference type="NCBI Taxonomy" id="4081"/>
    <lineage>
        <taxon>Eukaryota</taxon>
        <taxon>Viridiplantae</taxon>
        <taxon>Streptophyta</taxon>
        <taxon>Embryophyta</taxon>
        <taxon>Tracheophyta</taxon>
        <taxon>Spermatophyta</taxon>
        <taxon>Magnoliopsida</taxon>
        <taxon>eudicotyledons</taxon>
        <taxon>Gunneridae</taxon>
        <taxon>Pentapetalae</taxon>
        <taxon>asterids</taxon>
        <taxon>lamiids</taxon>
        <taxon>Solanales</taxon>
        <taxon>Solanaceae</taxon>
        <taxon>Solanoideae</taxon>
        <taxon>Solaneae</taxon>
        <taxon>Solanum</taxon>
        <taxon>Solanum subgen. Lycopersicon</taxon>
    </lineage>
</organism>
<protein>
    <submittedName>
        <fullName evidence="2">Uncharacterized protein</fullName>
    </submittedName>
</protein>
<dbReference type="Gramene" id="Solyc08g081490.3.1">
    <property type="protein sequence ID" value="Solyc08g081490.3.1"/>
    <property type="gene ID" value="Solyc08g081490.3"/>
</dbReference>
<dbReference type="InParanoid" id="A0A3Q7HUE4"/>
<name>A0A3Q7HUE4_SOLLC</name>
<proteinExistence type="predicted"/>
<accession>A0A3Q7HUE4</accession>
<dbReference type="AlphaFoldDB" id="A0A3Q7HUE4"/>
<feature type="compositionally biased region" description="Polar residues" evidence="1">
    <location>
        <begin position="8"/>
        <end position="25"/>
    </location>
</feature>
<evidence type="ECO:0000313" key="2">
    <source>
        <dbReference type="EnsemblPlants" id="Solyc08g081490.3.1"/>
    </source>
</evidence>
<evidence type="ECO:0000313" key="3">
    <source>
        <dbReference type="Proteomes" id="UP000004994"/>
    </source>
</evidence>
<keyword evidence="3" id="KW-1185">Reference proteome</keyword>
<feature type="region of interest" description="Disordered" evidence="1">
    <location>
        <begin position="1"/>
        <end position="25"/>
    </location>
</feature>
<sequence length="62" mass="6865">MRHPMSTCDDNISEVGSKNKTNESASLCIPSSSVGWQWCNHRIIIFILVAELVKQGSSKWGS</sequence>
<reference evidence="2" key="2">
    <citation type="submission" date="2019-01" db="UniProtKB">
        <authorList>
            <consortium name="EnsemblPlants"/>
        </authorList>
    </citation>
    <scope>IDENTIFICATION</scope>
    <source>
        <strain evidence="2">cv. Heinz 1706</strain>
    </source>
</reference>